<evidence type="ECO:0000259" key="3">
    <source>
        <dbReference type="PROSITE" id="PS50175"/>
    </source>
</evidence>
<dbReference type="Pfam" id="PF17820">
    <property type="entry name" value="PDZ_6"/>
    <property type="match status" value="1"/>
</dbReference>
<keyword evidence="5" id="KW-1185">Reference proteome</keyword>
<feature type="domain" description="Peptidase A2" evidence="3">
    <location>
        <begin position="62"/>
        <end position="96"/>
    </location>
</feature>
<dbReference type="InterPro" id="IPR001995">
    <property type="entry name" value="Peptidase_A2_cat"/>
</dbReference>
<reference evidence="4" key="1">
    <citation type="submission" date="2023-07" db="EMBL/GenBank/DDBJ databases">
        <title>Two novel species in the genus Flavivirga.</title>
        <authorList>
            <person name="Kwon K."/>
        </authorList>
    </citation>
    <scope>NUCLEOTIDE SEQUENCE</scope>
    <source>
        <strain evidence="4">KCTC 52353</strain>
    </source>
</reference>
<name>A0ABT8WET3_9FLAO</name>
<dbReference type="Gene3D" id="2.30.42.10">
    <property type="match status" value="1"/>
</dbReference>
<dbReference type="PROSITE" id="PS50175">
    <property type="entry name" value="ASP_PROT_RETROV"/>
    <property type="match status" value="1"/>
</dbReference>
<dbReference type="Pfam" id="PF13650">
    <property type="entry name" value="Asp_protease_2"/>
    <property type="match status" value="1"/>
</dbReference>
<comment type="caution">
    <text evidence="4">The sequence shown here is derived from an EMBL/GenBank/DDBJ whole genome shotgun (WGS) entry which is preliminary data.</text>
</comment>
<dbReference type="SUPFAM" id="SSF50156">
    <property type="entry name" value="PDZ domain-like"/>
    <property type="match status" value="1"/>
</dbReference>
<keyword evidence="1" id="KW-0378">Hydrolase</keyword>
<proteinExistence type="predicted"/>
<dbReference type="PROSITE" id="PS50106">
    <property type="entry name" value="PDZ"/>
    <property type="match status" value="1"/>
</dbReference>
<organism evidence="4 5">
    <name type="scientific">Flavivirga aquimarina</name>
    <dbReference type="NCBI Taxonomy" id="2027862"/>
    <lineage>
        <taxon>Bacteria</taxon>
        <taxon>Pseudomonadati</taxon>
        <taxon>Bacteroidota</taxon>
        <taxon>Flavobacteriia</taxon>
        <taxon>Flavobacteriales</taxon>
        <taxon>Flavobacteriaceae</taxon>
        <taxon>Flavivirga</taxon>
    </lineage>
</organism>
<dbReference type="PROSITE" id="PS00539">
    <property type="entry name" value="PYROKININ"/>
    <property type="match status" value="1"/>
</dbReference>
<dbReference type="InterPro" id="IPR001484">
    <property type="entry name" value="Pyrokinin_CS"/>
</dbReference>
<dbReference type="InterPro" id="IPR001478">
    <property type="entry name" value="PDZ"/>
</dbReference>
<protein>
    <submittedName>
        <fullName evidence="4">Aspartyl protease family protein</fullName>
    </submittedName>
</protein>
<evidence type="ECO:0000313" key="5">
    <source>
        <dbReference type="Proteomes" id="UP001176883"/>
    </source>
</evidence>
<evidence type="ECO:0000259" key="2">
    <source>
        <dbReference type="PROSITE" id="PS50106"/>
    </source>
</evidence>
<evidence type="ECO:0000313" key="4">
    <source>
        <dbReference type="EMBL" id="MDO5971668.1"/>
    </source>
</evidence>
<dbReference type="RefSeq" id="WP_303279380.1">
    <property type="nucleotide sequence ID" value="NZ_JAUOEK010000169.1"/>
</dbReference>
<dbReference type="SUPFAM" id="SSF50630">
    <property type="entry name" value="Acid proteases"/>
    <property type="match status" value="1"/>
</dbReference>
<accession>A0ABT8WET3</accession>
<dbReference type="EMBL" id="JAUOEK010000169">
    <property type="protein sequence ID" value="MDO5971668.1"/>
    <property type="molecule type" value="Genomic_DNA"/>
</dbReference>
<dbReference type="InterPro" id="IPR041489">
    <property type="entry name" value="PDZ_6"/>
</dbReference>
<dbReference type="Gene3D" id="2.40.70.10">
    <property type="entry name" value="Acid Proteases"/>
    <property type="match status" value="1"/>
</dbReference>
<dbReference type="Proteomes" id="UP001176883">
    <property type="component" value="Unassembled WGS sequence"/>
</dbReference>
<keyword evidence="4" id="KW-0645">Protease</keyword>
<dbReference type="SMART" id="SM00228">
    <property type="entry name" value="PDZ"/>
    <property type="match status" value="1"/>
</dbReference>
<evidence type="ECO:0000256" key="1">
    <source>
        <dbReference type="ARBA" id="ARBA00022801"/>
    </source>
</evidence>
<dbReference type="InterPro" id="IPR036034">
    <property type="entry name" value="PDZ_sf"/>
</dbReference>
<gene>
    <name evidence="4" type="ORF">Q4Q35_17835</name>
</gene>
<feature type="domain" description="PDZ" evidence="2">
    <location>
        <begin position="378"/>
        <end position="435"/>
    </location>
</feature>
<dbReference type="GO" id="GO:0006508">
    <property type="term" value="P:proteolysis"/>
    <property type="evidence" value="ECO:0007669"/>
    <property type="project" value="UniProtKB-KW"/>
</dbReference>
<dbReference type="GO" id="GO:0008233">
    <property type="term" value="F:peptidase activity"/>
    <property type="evidence" value="ECO:0007669"/>
    <property type="project" value="UniProtKB-KW"/>
</dbReference>
<sequence>MKIIISSINKFFIVISIFFCFSNLGFSQNEFVIQNKKKSDKISFKLISNLIILPVEVNGVKLSFLLDTGVSKTILFNVSDTLKIKNTETIFLRGLGDKKSVEALKSRNNVFKIGDVTNFNQDLYAIYDSNLNFTPRLGIPVHGIIGFDLFKDLIVEISYSKKVITLTKPEKYKYKKCKKCERLNLEFYNNKPYINAEVTIEEKKIPIKLLIDSGGSDALWLFEDNSLGIKSSNNNFYDFLGHGLSGSVYGKRSKVKSLSLKSFELKMVNVSYPDSVYISQARKIKDRNGSVSGNVLKRFNVIFDYQNAMITLNKNGYFNDKFRYNKSGIELAHSGYMLVKEREGASVSSALNTNYKSQNATKIIINPRYKLSLKPSYVIVELRKNSPAEKTGLLVGDSVLSVNGKQAYQFKLQELIQMFYGNSGKLIKIVVSRNNIILAFEFKLEDLFK</sequence>
<dbReference type="InterPro" id="IPR021109">
    <property type="entry name" value="Peptidase_aspartic_dom_sf"/>
</dbReference>